<dbReference type="Gene3D" id="1.20.1250.20">
    <property type="entry name" value="MFS general substrate transporter like domains"/>
    <property type="match status" value="1"/>
</dbReference>
<feature type="transmembrane region" description="Helical" evidence="2">
    <location>
        <begin position="248"/>
        <end position="270"/>
    </location>
</feature>
<evidence type="ECO:0000313" key="5">
    <source>
        <dbReference type="EMBL" id="CAD7401608.1"/>
    </source>
</evidence>
<evidence type="ECO:0000259" key="4">
    <source>
        <dbReference type="PROSITE" id="PS50850"/>
    </source>
</evidence>
<dbReference type="SUPFAM" id="SSF103473">
    <property type="entry name" value="MFS general substrate transporter"/>
    <property type="match status" value="1"/>
</dbReference>
<gene>
    <name evidence="5" type="ORF">TPSB3V08_LOCUS3180</name>
</gene>
<proteinExistence type="predicted"/>
<dbReference type="InterPro" id="IPR036259">
    <property type="entry name" value="MFS_trans_sf"/>
</dbReference>
<feature type="domain" description="Major facilitator superfamily (MFS) profile" evidence="4">
    <location>
        <begin position="103"/>
        <end position="322"/>
    </location>
</feature>
<feature type="chain" id="PRO_5031108599" description="Major facilitator superfamily (MFS) profile domain-containing protein" evidence="3">
    <location>
        <begin position="20"/>
        <end position="322"/>
    </location>
</feature>
<dbReference type="GO" id="GO:0008028">
    <property type="term" value="F:monocarboxylic acid transmembrane transporter activity"/>
    <property type="evidence" value="ECO:0007669"/>
    <property type="project" value="TreeGrafter"/>
</dbReference>
<dbReference type="PROSITE" id="PS50850">
    <property type="entry name" value="MFS"/>
    <property type="match status" value="1"/>
</dbReference>
<evidence type="ECO:0000256" key="3">
    <source>
        <dbReference type="SAM" id="SignalP"/>
    </source>
</evidence>
<dbReference type="EMBL" id="OD001360">
    <property type="protein sequence ID" value="CAD7401608.1"/>
    <property type="molecule type" value="Genomic_DNA"/>
</dbReference>
<dbReference type="AlphaFoldDB" id="A0A7R9CTB4"/>
<dbReference type="GO" id="GO:0016020">
    <property type="term" value="C:membrane"/>
    <property type="evidence" value="ECO:0007669"/>
    <property type="project" value="UniProtKB-SubCell"/>
</dbReference>
<evidence type="ECO:0000256" key="1">
    <source>
        <dbReference type="ARBA" id="ARBA00004141"/>
    </source>
</evidence>
<keyword evidence="2" id="KW-1133">Transmembrane helix</keyword>
<evidence type="ECO:0000256" key="2">
    <source>
        <dbReference type="SAM" id="Phobius"/>
    </source>
</evidence>
<feature type="signal peptide" evidence="3">
    <location>
        <begin position="1"/>
        <end position="19"/>
    </location>
</feature>
<reference evidence="5" key="1">
    <citation type="submission" date="2020-11" db="EMBL/GenBank/DDBJ databases">
        <authorList>
            <person name="Tran Van P."/>
        </authorList>
    </citation>
    <scope>NUCLEOTIDE SEQUENCE</scope>
</reference>
<keyword evidence="2" id="KW-0812">Transmembrane</keyword>
<organism evidence="5">
    <name type="scientific">Timema poppense</name>
    <name type="common">Walking stick</name>
    <dbReference type="NCBI Taxonomy" id="170557"/>
    <lineage>
        <taxon>Eukaryota</taxon>
        <taxon>Metazoa</taxon>
        <taxon>Ecdysozoa</taxon>
        <taxon>Arthropoda</taxon>
        <taxon>Hexapoda</taxon>
        <taxon>Insecta</taxon>
        <taxon>Pterygota</taxon>
        <taxon>Neoptera</taxon>
        <taxon>Polyneoptera</taxon>
        <taxon>Phasmatodea</taxon>
        <taxon>Timematodea</taxon>
        <taxon>Timematoidea</taxon>
        <taxon>Timematidae</taxon>
        <taxon>Timema</taxon>
    </lineage>
</organism>
<name>A0A7R9CTB4_TIMPO</name>
<keyword evidence="2" id="KW-0472">Membrane</keyword>
<dbReference type="InterPro" id="IPR050327">
    <property type="entry name" value="Proton-linked_MCT"/>
</dbReference>
<dbReference type="PANTHER" id="PTHR11360:SF237">
    <property type="entry name" value="MONOCARBOXYLATE TRANSPORTER 12-B-LIKE PROTEIN"/>
    <property type="match status" value="1"/>
</dbReference>
<dbReference type="PANTHER" id="PTHR11360">
    <property type="entry name" value="MONOCARBOXYLATE TRANSPORTER"/>
    <property type="match status" value="1"/>
</dbReference>
<sequence length="322" mass="35374">MGVKMSVLALPLVLVTAYAIDWPPLAFISSAVTDSKSDDGNDNLNFDDFSKPPQVRGSKYFHHLMNHPLLDIIRGGSTYFKQEKNDSQSLDSMDSMIAMLNRSLLRRMLSRIFVALDLGLLQDPIYINIMLGMSFAISAEINFSLMTPFILGDLGFSNDRTATIMSTLGIADLVFRFLSPFVADSLGISARTMYLISLCLLVIARTTLTFFTSFESVMVVGVGLGMAKGVRVVYMGLVIPSYVKIERLASAAGLQMVLNGIFLLMFGPIIGELEFLIPAARAVPSEVAGNWSVTRGTDRERFACNAQGMYGPKKEESLDAFR</sequence>
<dbReference type="InterPro" id="IPR020846">
    <property type="entry name" value="MFS_dom"/>
</dbReference>
<accession>A0A7R9CTB4</accession>
<comment type="subcellular location">
    <subcellularLocation>
        <location evidence="1">Membrane</location>
        <topology evidence="1">Multi-pass membrane protein</topology>
    </subcellularLocation>
</comment>
<keyword evidence="3" id="KW-0732">Signal</keyword>
<protein>
    <recommendedName>
        <fullName evidence="4">Major facilitator superfamily (MFS) profile domain-containing protein</fullName>
    </recommendedName>
</protein>